<evidence type="ECO:0000256" key="5">
    <source>
        <dbReference type="ARBA" id="ARBA00048017"/>
    </source>
</evidence>
<keyword evidence="3 9" id="KW-0808">Transferase</keyword>
<dbReference type="InterPro" id="IPR016181">
    <property type="entry name" value="Acyl_CoA_acyltransferase"/>
</dbReference>
<evidence type="ECO:0000259" key="8">
    <source>
        <dbReference type="Pfam" id="PF10394"/>
    </source>
</evidence>
<dbReference type="Pfam" id="PF00583">
    <property type="entry name" value="Acetyltransf_1"/>
    <property type="match status" value="1"/>
</dbReference>
<proteinExistence type="inferred from homology"/>
<feature type="domain" description="Histone acetyl transferase HAT1 N-terminal" evidence="8">
    <location>
        <begin position="131"/>
        <end position="283"/>
    </location>
</feature>
<dbReference type="CDD" id="cd04301">
    <property type="entry name" value="NAT_SF"/>
    <property type="match status" value="1"/>
</dbReference>
<dbReference type="GO" id="GO:0004402">
    <property type="term" value="F:histone acetyltransferase activity"/>
    <property type="evidence" value="ECO:0007669"/>
    <property type="project" value="InterPro"/>
</dbReference>
<evidence type="ECO:0000259" key="7">
    <source>
        <dbReference type="Pfam" id="PF00583"/>
    </source>
</evidence>
<dbReference type="OrthoDB" id="1106148at2759"/>
<dbReference type="InterPro" id="IPR037113">
    <property type="entry name" value="Hat1_N_sf"/>
</dbReference>
<dbReference type="EC" id="2.3.1.48" evidence="2"/>
<evidence type="ECO:0000256" key="1">
    <source>
        <dbReference type="ARBA" id="ARBA00010543"/>
    </source>
</evidence>
<dbReference type="GO" id="GO:0005634">
    <property type="term" value="C:nucleus"/>
    <property type="evidence" value="ECO:0007669"/>
    <property type="project" value="InterPro"/>
</dbReference>
<dbReference type="GO" id="GO:0031509">
    <property type="term" value="P:subtelomeric heterochromatin formation"/>
    <property type="evidence" value="ECO:0007669"/>
    <property type="project" value="InterPro"/>
</dbReference>
<dbReference type="Pfam" id="PF10394">
    <property type="entry name" value="Hat1_N"/>
    <property type="match status" value="1"/>
</dbReference>
<dbReference type="Gene3D" id="3.40.630.30">
    <property type="match status" value="1"/>
</dbReference>
<keyword evidence="10" id="KW-1185">Reference proteome</keyword>
<organism evidence="9 10">
    <name type="scientific">Intoshia linei</name>
    <dbReference type="NCBI Taxonomy" id="1819745"/>
    <lineage>
        <taxon>Eukaryota</taxon>
        <taxon>Metazoa</taxon>
        <taxon>Spiralia</taxon>
        <taxon>Lophotrochozoa</taxon>
        <taxon>Mesozoa</taxon>
        <taxon>Orthonectida</taxon>
        <taxon>Rhopaluridae</taxon>
        <taxon>Intoshia</taxon>
    </lineage>
</organism>
<dbReference type="InterPro" id="IPR019467">
    <property type="entry name" value="Hat1_N"/>
</dbReference>
<dbReference type="InterPro" id="IPR000182">
    <property type="entry name" value="GNAT_dom"/>
</dbReference>
<evidence type="ECO:0000313" key="10">
    <source>
        <dbReference type="Proteomes" id="UP000078046"/>
    </source>
</evidence>
<dbReference type="InterPro" id="IPR017380">
    <property type="entry name" value="Hist_AcTrfase_B-typ_cat-su"/>
</dbReference>
<accession>A0A177B732</accession>
<dbReference type="Gene3D" id="3.90.360.10">
    <property type="entry name" value="Histone acetyl transferase 1 (HAT1), N-terminal domain"/>
    <property type="match status" value="1"/>
</dbReference>
<dbReference type="PANTHER" id="PTHR12046">
    <property type="entry name" value="HISTONE ACETYLTRANSFERASE TYPE B CATALYTIC SUBUNIT"/>
    <property type="match status" value="1"/>
</dbReference>
<comment type="caution">
    <text evidence="9">The sequence shown here is derived from an EMBL/GenBank/DDBJ whole genome shotgun (WGS) entry which is preliminary data.</text>
</comment>
<evidence type="ECO:0000256" key="4">
    <source>
        <dbReference type="ARBA" id="ARBA00023315"/>
    </source>
</evidence>
<evidence type="ECO:0000256" key="3">
    <source>
        <dbReference type="ARBA" id="ARBA00022679"/>
    </source>
</evidence>
<sequence>MARRRSFFGSKPARRSSPSRNGLTTRKESSLTQAPRQPGLMANMASTAAGVAIGSTVGHAIGGALTGGMSQSENVDYAEANPRDYRQPVSNEMNGGACSYELQQFIKCTNMNNDISFCQQFSDALKTCKRTDANESVTFIPVSSDGSDLRETFHPDMTHQIFGCNESIYGYESPAINILYSVETLDFYVKFNYSHKVDETDTKPDDVISILNKELYLNQSYNYSIEDFRSNMASHQKFIPPGKLVNTYSLNDATFSVYYGSTESNDISKYHYQAQRFILFFVDAASYINVNDTSWNVFYLFETTQDVHKFIGFITTYSFYKYPGTRRLRVSQAMILPPYQRRGHGSRLLKSIYQWAHQNSRIQDVSVEDASDQFQRIRDFVEYDIIKCSDEFKNDTLPYYSPFQGAVADKISKKFCILRRRIERLRRLHIVRMISTDEKKFKKFKQSIRYLIRKNIKRTAQQESDGIQDLINTKGGKYSSTSGIFKYYFKTDDKENFIMFIKNRYRRGKVFRKELFDFQMTRCLDNFGVKSLDTKINIHQEKPAKRVKTSLVNGNATTSSMNENYQKKVSMKEKVGLLQQNELDSYDAILERINRDC</sequence>
<protein>
    <recommendedName>
        <fullName evidence="2">histone acetyltransferase</fullName>
        <ecNumber evidence="2">2.3.1.48</ecNumber>
    </recommendedName>
</protein>
<evidence type="ECO:0000256" key="6">
    <source>
        <dbReference type="SAM" id="MobiDB-lite"/>
    </source>
</evidence>
<comment type="catalytic activity">
    <reaction evidence="5">
        <text>L-lysyl-[protein] + acetyl-CoA = N(6)-acetyl-L-lysyl-[protein] + CoA + H(+)</text>
        <dbReference type="Rhea" id="RHEA:45948"/>
        <dbReference type="Rhea" id="RHEA-COMP:9752"/>
        <dbReference type="Rhea" id="RHEA-COMP:10731"/>
        <dbReference type="ChEBI" id="CHEBI:15378"/>
        <dbReference type="ChEBI" id="CHEBI:29969"/>
        <dbReference type="ChEBI" id="CHEBI:57287"/>
        <dbReference type="ChEBI" id="CHEBI:57288"/>
        <dbReference type="ChEBI" id="CHEBI:61930"/>
        <dbReference type="EC" id="2.3.1.48"/>
    </reaction>
</comment>
<reference evidence="9 10" key="1">
    <citation type="submission" date="2016-04" db="EMBL/GenBank/DDBJ databases">
        <title>The genome of Intoshia linei affirms orthonectids as highly simplified spiralians.</title>
        <authorList>
            <person name="Mikhailov K.V."/>
            <person name="Slusarev G.S."/>
            <person name="Nikitin M.A."/>
            <person name="Logacheva M.D."/>
            <person name="Penin A."/>
            <person name="Aleoshin V."/>
            <person name="Panchin Y.V."/>
        </authorList>
    </citation>
    <scope>NUCLEOTIDE SEQUENCE [LARGE SCALE GENOMIC DNA]</scope>
    <source>
        <strain evidence="9">Intl2013</strain>
        <tissue evidence="9">Whole animal</tissue>
    </source>
</reference>
<feature type="region of interest" description="Disordered" evidence="6">
    <location>
        <begin position="1"/>
        <end position="37"/>
    </location>
</feature>
<gene>
    <name evidence="9" type="ORF">A3Q56_02139</name>
</gene>
<name>A0A177B732_9BILA</name>
<dbReference type="GO" id="GO:0000781">
    <property type="term" value="C:chromosome, telomeric region"/>
    <property type="evidence" value="ECO:0007669"/>
    <property type="project" value="GOC"/>
</dbReference>
<comment type="similarity">
    <text evidence="1">Belongs to the HAT1 family.</text>
</comment>
<keyword evidence="4" id="KW-0012">Acyltransferase</keyword>
<feature type="compositionally biased region" description="Polar residues" evidence="6">
    <location>
        <begin position="16"/>
        <end position="35"/>
    </location>
</feature>
<dbReference type="AlphaFoldDB" id="A0A177B732"/>
<evidence type="ECO:0000256" key="2">
    <source>
        <dbReference type="ARBA" id="ARBA00013184"/>
    </source>
</evidence>
<dbReference type="Proteomes" id="UP000078046">
    <property type="component" value="Unassembled WGS sequence"/>
</dbReference>
<evidence type="ECO:0000313" key="9">
    <source>
        <dbReference type="EMBL" id="OAF70109.1"/>
    </source>
</evidence>
<feature type="domain" description="N-acetyltransferase" evidence="7">
    <location>
        <begin position="306"/>
        <end position="363"/>
    </location>
</feature>
<dbReference type="EMBL" id="LWCA01000187">
    <property type="protein sequence ID" value="OAF70109.1"/>
    <property type="molecule type" value="Genomic_DNA"/>
</dbReference>
<dbReference type="SUPFAM" id="SSF55729">
    <property type="entry name" value="Acyl-CoA N-acyltransferases (Nat)"/>
    <property type="match status" value="1"/>
</dbReference>